<name>A0ABT2CQ01_9ACTN</name>
<accession>A0ABT2CQ01</accession>
<feature type="region of interest" description="Disordered" evidence="1">
    <location>
        <begin position="413"/>
        <end position="460"/>
    </location>
</feature>
<organism evidence="2 3">
    <name type="scientific">Streptomyces pyxinae</name>
    <dbReference type="NCBI Taxonomy" id="2970734"/>
    <lineage>
        <taxon>Bacteria</taxon>
        <taxon>Bacillati</taxon>
        <taxon>Actinomycetota</taxon>
        <taxon>Actinomycetes</taxon>
        <taxon>Kitasatosporales</taxon>
        <taxon>Streptomycetaceae</taxon>
        <taxon>Streptomyces</taxon>
    </lineage>
</organism>
<dbReference type="Proteomes" id="UP001431313">
    <property type="component" value="Unassembled WGS sequence"/>
</dbReference>
<comment type="caution">
    <text evidence="2">The sequence shown here is derived from an EMBL/GenBank/DDBJ whole genome shotgun (WGS) entry which is preliminary data.</text>
</comment>
<gene>
    <name evidence="2" type="ORF">NX801_28520</name>
</gene>
<evidence type="ECO:0000313" key="3">
    <source>
        <dbReference type="Proteomes" id="UP001431313"/>
    </source>
</evidence>
<evidence type="ECO:0000256" key="1">
    <source>
        <dbReference type="SAM" id="MobiDB-lite"/>
    </source>
</evidence>
<proteinExistence type="predicted"/>
<feature type="region of interest" description="Disordered" evidence="1">
    <location>
        <begin position="1"/>
        <end position="22"/>
    </location>
</feature>
<feature type="compositionally biased region" description="Basic and acidic residues" evidence="1">
    <location>
        <begin position="1"/>
        <end position="10"/>
    </location>
</feature>
<dbReference type="EMBL" id="JANUGQ010000037">
    <property type="protein sequence ID" value="MCS0639509.1"/>
    <property type="molecule type" value="Genomic_DNA"/>
</dbReference>
<feature type="region of interest" description="Disordered" evidence="1">
    <location>
        <begin position="238"/>
        <end position="276"/>
    </location>
</feature>
<dbReference type="RefSeq" id="WP_258790834.1">
    <property type="nucleotide sequence ID" value="NZ_JANUGQ010000037.1"/>
</dbReference>
<keyword evidence="3" id="KW-1185">Reference proteome</keyword>
<reference evidence="2" key="1">
    <citation type="submission" date="2022-08" db="EMBL/GenBank/DDBJ databases">
        <authorList>
            <person name="Somphong A."/>
            <person name="Phongsopitanun W."/>
        </authorList>
    </citation>
    <scope>NUCLEOTIDE SEQUENCE</scope>
    <source>
        <strain evidence="2">LP05-1</strain>
    </source>
</reference>
<evidence type="ECO:0000313" key="2">
    <source>
        <dbReference type="EMBL" id="MCS0639509.1"/>
    </source>
</evidence>
<sequence length="552" mass="58638">MTERTPKAGRTETPVAPGATGDAANAADAANVPDAADVADVFARARAVADAVLFEGYVLYPYRASARKNQLRWQFGVLAPPGRAAALGERTVQRTVCLLEPRGAERLEIELRFLRVRRRTVERADADGPGGGHAGTHTAVPELELPDRVLVPWDEAAEERVTLHVPPAALAGPEAHRHTVRFELSGGTAYEPVTGPDGHRVVGRLVRRTARLTGEVRPVLEPLPGPYGVARLTVEVRNTTPEPGDEHPSSPVATGDGAAAGDPGSGPGPSDDERAAGRADALPCCMLGTHLLLAAPGGRFLSMTDPPEWAAPLARECRSEGAWPVLAGPAGRSDVLLSSPIILEDHAELAAESPGPLYDATEIDEILSLRTAALTEREKREARGTDPRAAEVIDLVDGLPQELAERLHGAIREFTGGTGESGGDRDPSAGGRRPAGLTLPGGSGHPWWDPQRDPEAADTPESVVVDGREVGAGSRVRLRPGLRRSDAQDLFLAGRAATVETVLRDLDGEIHLAVVVDGDPGSDVRRVQGRFLYFRPDEVVPLDERRHDDDSP</sequence>
<protein>
    <submittedName>
        <fullName evidence="2">Uncharacterized protein</fullName>
    </submittedName>
</protein>